<feature type="domain" description="Aminotransferase class V" evidence="8">
    <location>
        <begin position="2"/>
        <end position="369"/>
    </location>
</feature>
<reference evidence="10" key="1">
    <citation type="submission" date="2016-06" db="EMBL/GenBank/DDBJ databases">
        <authorList>
            <person name="Nascimento L."/>
            <person name="Pereira R.V."/>
            <person name="Martins L.F."/>
            <person name="Quaggio R.B."/>
            <person name="Silva A.M."/>
            <person name="Setubal J.C."/>
        </authorList>
    </citation>
    <scope>NUCLEOTIDE SEQUENCE [LARGE SCALE GENOMIC DNA]</scope>
</reference>
<dbReference type="GO" id="GO:0031071">
    <property type="term" value="F:cysteine desulfurase activity"/>
    <property type="evidence" value="ECO:0007669"/>
    <property type="project" value="UniProtKB-EC"/>
</dbReference>
<dbReference type="SUPFAM" id="SSF53383">
    <property type="entry name" value="PLP-dependent transferases"/>
    <property type="match status" value="1"/>
</dbReference>
<dbReference type="InterPro" id="IPR020578">
    <property type="entry name" value="Aminotrans_V_PyrdxlP_BS"/>
</dbReference>
<keyword evidence="5" id="KW-0663">Pyridoxal phosphate</keyword>
<dbReference type="PIRSF" id="PIRSF005572">
    <property type="entry name" value="NifS"/>
    <property type="match status" value="1"/>
</dbReference>
<evidence type="ECO:0000256" key="5">
    <source>
        <dbReference type="ARBA" id="ARBA00022898"/>
    </source>
</evidence>
<dbReference type="InterPro" id="IPR015424">
    <property type="entry name" value="PyrdxlP-dep_Trfase"/>
</dbReference>
<sequence length="377" mass="40844">MIYLDQAATSFPKPPEVREAVMRCLAEYAVNPGRGDHQLVRRAQEQVSLARRRAAELFHIRHPERILFFLNATQAINQAIKGLVRPGDHVIASGMEHNAVRRPLLHLQRNGVEVTFLKGDRWGVPTAEEVDSALRENTRLVILNHASNVTGAIADIGAVGQRLRQKGVAFMVDAAQSAGVLPINVEEMGIHLLAFAGHKGLYGPQGVGGLYISEELDLVPLIHGGTGIHSSDADQPVSLPERYESGTLNTPGLAGLAAGLEIVLARGVDAIFRHEWELIQHLQSELEQIPGVTVYGPPLGQPKVGVLSFQVEGYHSEEVAILLDEHFRIAVRGGLHCAPLVHERLGTLGSGTVRASVGLFNTHDEIGKLVAAVRELI</sequence>
<evidence type="ECO:0000259" key="8">
    <source>
        <dbReference type="Pfam" id="PF00266"/>
    </source>
</evidence>
<dbReference type="Gene3D" id="3.40.640.10">
    <property type="entry name" value="Type I PLP-dependent aspartate aminotransferase-like (Major domain)"/>
    <property type="match status" value="1"/>
</dbReference>
<comment type="cofactor">
    <cofactor evidence="1 7">
        <name>pyridoxal 5'-phosphate</name>
        <dbReference type="ChEBI" id="CHEBI:597326"/>
    </cofactor>
</comment>
<dbReference type="InterPro" id="IPR000192">
    <property type="entry name" value="Aminotrans_V_dom"/>
</dbReference>
<dbReference type="GO" id="GO:0030170">
    <property type="term" value="F:pyridoxal phosphate binding"/>
    <property type="evidence" value="ECO:0007669"/>
    <property type="project" value="InterPro"/>
</dbReference>
<dbReference type="CDD" id="cd06453">
    <property type="entry name" value="SufS_like"/>
    <property type="match status" value="1"/>
</dbReference>
<dbReference type="Pfam" id="PF00266">
    <property type="entry name" value="Aminotran_5"/>
    <property type="match status" value="1"/>
</dbReference>
<evidence type="ECO:0000256" key="2">
    <source>
        <dbReference type="ARBA" id="ARBA00010447"/>
    </source>
</evidence>
<evidence type="ECO:0000313" key="10">
    <source>
        <dbReference type="Proteomes" id="UP000196475"/>
    </source>
</evidence>
<protein>
    <recommendedName>
        <fullName evidence="3">cysteine desulfurase</fullName>
        <ecNumber evidence="3">2.8.1.7</ecNumber>
    </recommendedName>
</protein>
<evidence type="ECO:0000256" key="7">
    <source>
        <dbReference type="RuleBase" id="RU004504"/>
    </source>
</evidence>
<comment type="catalytic activity">
    <reaction evidence="6">
        <text>(sulfur carrier)-H + L-cysteine = (sulfur carrier)-SH + L-alanine</text>
        <dbReference type="Rhea" id="RHEA:43892"/>
        <dbReference type="Rhea" id="RHEA-COMP:14737"/>
        <dbReference type="Rhea" id="RHEA-COMP:14739"/>
        <dbReference type="ChEBI" id="CHEBI:29917"/>
        <dbReference type="ChEBI" id="CHEBI:35235"/>
        <dbReference type="ChEBI" id="CHEBI:57972"/>
        <dbReference type="ChEBI" id="CHEBI:64428"/>
        <dbReference type="EC" id="2.8.1.7"/>
    </reaction>
</comment>
<evidence type="ECO:0000313" key="9">
    <source>
        <dbReference type="EMBL" id="OUM87593.1"/>
    </source>
</evidence>
<dbReference type="InterPro" id="IPR015421">
    <property type="entry name" value="PyrdxlP-dep_Trfase_major"/>
</dbReference>
<evidence type="ECO:0000256" key="1">
    <source>
        <dbReference type="ARBA" id="ARBA00001933"/>
    </source>
</evidence>
<evidence type="ECO:0000256" key="6">
    <source>
        <dbReference type="ARBA" id="ARBA00050776"/>
    </source>
</evidence>
<evidence type="ECO:0000256" key="4">
    <source>
        <dbReference type="ARBA" id="ARBA00022679"/>
    </source>
</evidence>
<name>A0A1Y3PJR6_9BACI</name>
<gene>
    <name evidence="9" type="ORF">BAA01_04800</name>
</gene>
<dbReference type="Gene3D" id="3.90.1150.10">
    <property type="entry name" value="Aspartate Aminotransferase, domain 1"/>
    <property type="match status" value="1"/>
</dbReference>
<dbReference type="Proteomes" id="UP000196475">
    <property type="component" value="Unassembled WGS sequence"/>
</dbReference>
<organism evidence="9 10">
    <name type="scientific">Bacillus thermozeamaize</name>
    <dbReference type="NCBI Taxonomy" id="230954"/>
    <lineage>
        <taxon>Bacteria</taxon>
        <taxon>Bacillati</taxon>
        <taxon>Bacillota</taxon>
        <taxon>Bacilli</taxon>
        <taxon>Bacillales</taxon>
        <taxon>Bacillaceae</taxon>
        <taxon>Bacillus</taxon>
    </lineage>
</organism>
<dbReference type="PANTHER" id="PTHR43586:SF4">
    <property type="entry name" value="ISOPENICILLIN N EPIMERASE"/>
    <property type="match status" value="1"/>
</dbReference>
<comment type="similarity">
    <text evidence="2">Belongs to the class-V pyridoxal-phosphate-dependent aminotransferase family. Csd subfamily.</text>
</comment>
<keyword evidence="4" id="KW-0808">Transferase</keyword>
<dbReference type="InterPro" id="IPR015422">
    <property type="entry name" value="PyrdxlP-dep_Trfase_small"/>
</dbReference>
<comment type="caution">
    <text evidence="9">The sequence shown here is derived from an EMBL/GenBank/DDBJ whole genome shotgun (WGS) entry which is preliminary data.</text>
</comment>
<dbReference type="InterPro" id="IPR016454">
    <property type="entry name" value="Cysteine_dSase"/>
</dbReference>
<dbReference type="InterPro" id="IPR010970">
    <property type="entry name" value="Cys_dSase_SufS"/>
</dbReference>
<dbReference type="NCBIfam" id="TIGR01977">
    <property type="entry name" value="am_tr_V_EF2568"/>
    <property type="match status" value="1"/>
</dbReference>
<dbReference type="EC" id="2.8.1.7" evidence="3"/>
<dbReference type="PANTHER" id="PTHR43586">
    <property type="entry name" value="CYSTEINE DESULFURASE"/>
    <property type="match status" value="1"/>
</dbReference>
<dbReference type="EMBL" id="LZRT01000072">
    <property type="protein sequence ID" value="OUM87593.1"/>
    <property type="molecule type" value="Genomic_DNA"/>
</dbReference>
<dbReference type="InterPro" id="IPR010969">
    <property type="entry name" value="Cys_dSase-rel_unknwn_funct"/>
</dbReference>
<proteinExistence type="inferred from homology"/>
<evidence type="ECO:0000256" key="3">
    <source>
        <dbReference type="ARBA" id="ARBA00012239"/>
    </source>
</evidence>
<dbReference type="PROSITE" id="PS00595">
    <property type="entry name" value="AA_TRANSFER_CLASS_5"/>
    <property type="match status" value="1"/>
</dbReference>
<dbReference type="AlphaFoldDB" id="A0A1Y3PJR6"/>
<accession>A0A1Y3PJR6</accession>
<dbReference type="GO" id="GO:0006534">
    <property type="term" value="P:cysteine metabolic process"/>
    <property type="evidence" value="ECO:0007669"/>
    <property type="project" value="InterPro"/>
</dbReference>